<dbReference type="SUPFAM" id="SSF81296">
    <property type="entry name" value="E set domains"/>
    <property type="match status" value="1"/>
</dbReference>
<dbReference type="Gene3D" id="2.60.40.10">
    <property type="entry name" value="Immunoglobulins"/>
    <property type="match status" value="1"/>
</dbReference>
<dbReference type="PANTHER" id="PTHR47342">
    <property type="entry name" value="PROTEIN PTST, CHLOROPLASTIC"/>
    <property type="match status" value="1"/>
</dbReference>
<dbReference type="InterPro" id="IPR013783">
    <property type="entry name" value="Ig-like_fold"/>
</dbReference>
<feature type="domain" description="AMP-activated protein kinase glycogen-binding" evidence="2">
    <location>
        <begin position="397"/>
        <end position="480"/>
    </location>
</feature>
<name>A0A383V4N5_TETOB</name>
<dbReference type="Proteomes" id="UP000256970">
    <property type="component" value="Unassembled WGS sequence"/>
</dbReference>
<proteinExistence type="predicted"/>
<organism evidence="3 4">
    <name type="scientific">Tetradesmus obliquus</name>
    <name type="common">Green alga</name>
    <name type="synonym">Acutodesmus obliquus</name>
    <dbReference type="NCBI Taxonomy" id="3088"/>
    <lineage>
        <taxon>Eukaryota</taxon>
        <taxon>Viridiplantae</taxon>
        <taxon>Chlorophyta</taxon>
        <taxon>core chlorophytes</taxon>
        <taxon>Chlorophyceae</taxon>
        <taxon>CS clade</taxon>
        <taxon>Sphaeropleales</taxon>
        <taxon>Scenedesmaceae</taxon>
        <taxon>Tetradesmus</taxon>
    </lineage>
</organism>
<protein>
    <recommendedName>
        <fullName evidence="2">AMP-activated protein kinase glycogen-binding domain-containing protein</fullName>
    </recommendedName>
</protein>
<keyword evidence="4" id="KW-1185">Reference proteome</keyword>
<evidence type="ECO:0000259" key="2">
    <source>
        <dbReference type="Pfam" id="PF16561"/>
    </source>
</evidence>
<gene>
    <name evidence="3" type="ORF">BQ4739_LOCUS1112</name>
</gene>
<dbReference type="PANTHER" id="PTHR47342:SF1">
    <property type="entry name" value="PROTEIN PTST, CHLOROPLASTIC"/>
    <property type="match status" value="1"/>
</dbReference>
<dbReference type="AlphaFoldDB" id="A0A383V4N5"/>
<feature type="region of interest" description="Disordered" evidence="1">
    <location>
        <begin position="103"/>
        <end position="156"/>
    </location>
</feature>
<feature type="compositionally biased region" description="Low complexity" evidence="1">
    <location>
        <begin position="231"/>
        <end position="242"/>
    </location>
</feature>
<evidence type="ECO:0000256" key="1">
    <source>
        <dbReference type="SAM" id="MobiDB-lite"/>
    </source>
</evidence>
<dbReference type="CDD" id="cd02859">
    <property type="entry name" value="E_set_AMPKbeta_like_N"/>
    <property type="match status" value="1"/>
</dbReference>
<accession>A0A383V4N5</accession>
<reference evidence="3 4" key="1">
    <citation type="submission" date="2016-10" db="EMBL/GenBank/DDBJ databases">
        <authorList>
            <person name="Cai Z."/>
        </authorList>
    </citation>
    <scope>NUCLEOTIDE SEQUENCE [LARGE SCALE GENOMIC DNA]</scope>
</reference>
<dbReference type="InterPro" id="IPR014756">
    <property type="entry name" value="Ig_E-set"/>
</dbReference>
<dbReference type="STRING" id="3088.A0A383V4N5"/>
<evidence type="ECO:0000313" key="4">
    <source>
        <dbReference type="Proteomes" id="UP000256970"/>
    </source>
</evidence>
<sequence length="481" mass="50075">MQLNGVRSASKRCSISGSTASVAPIRTCWAPASRQCVCRVFAPEAPSSSPQQSALSSFDQDTSGFPNARQMYIQESVSFTGAELAARLPSMQAAMRARAEASAAATQQRTAPAAVAGASSSGRSWGTTAARSAAAPRGPSSSVATSSSSSNGGGSSPYVASANPYAAAAAAATATVTSPAAAPVATSTVTSLPPVEQMPPATDASTDFGGNSGTSYSNGAGAASMSAEQQPSPSSSGLPLPSTNNLAGLSASEKLQALQQVQAVSRQAIAAANTPSSPYYANAPKTIDVRMYDQLVVAHNKLSKKLGAANAHAQLLEDQLMSVNEDLMAAYELLKQIAMEFGTTSRLAQSTAAAVQFGVDPQDALDKISKLQERLSTLEQAVLEQRQEFGQRVVRQVPVEWIGVASEVKVMGDFDDWTRGHELSAEDVTSDSVYSRFEGTLMLRPGSYRVKFLVDGEWRLAADWPTEDDGRGNTVCVLTVA</sequence>
<feature type="region of interest" description="Disordered" evidence="1">
    <location>
        <begin position="191"/>
        <end position="245"/>
    </location>
</feature>
<feature type="compositionally biased region" description="Polar residues" evidence="1">
    <location>
        <begin position="203"/>
        <end position="218"/>
    </location>
</feature>
<evidence type="ECO:0000313" key="3">
    <source>
        <dbReference type="EMBL" id="SZX60577.1"/>
    </source>
</evidence>
<dbReference type="InterPro" id="IPR032640">
    <property type="entry name" value="AMPK1_CBM"/>
</dbReference>
<dbReference type="EMBL" id="FNXT01000077">
    <property type="protein sequence ID" value="SZX60577.1"/>
    <property type="molecule type" value="Genomic_DNA"/>
</dbReference>
<dbReference type="Pfam" id="PF16561">
    <property type="entry name" value="AMPK1_CBM"/>
    <property type="match status" value="1"/>
</dbReference>